<feature type="non-terminal residue" evidence="1">
    <location>
        <position position="1"/>
    </location>
</feature>
<dbReference type="PANTHER" id="PTHR42791">
    <property type="entry name" value="GNAT FAMILY ACETYLTRANSFERASE"/>
    <property type="match status" value="1"/>
</dbReference>
<dbReference type="Proteomes" id="UP001232148">
    <property type="component" value="Unassembled WGS sequence"/>
</dbReference>
<dbReference type="InterPro" id="IPR052523">
    <property type="entry name" value="Trichothecene_AcTrans"/>
</dbReference>
<dbReference type="Gene3D" id="3.40.630.30">
    <property type="match status" value="1"/>
</dbReference>
<name>A0AAD9HD17_9PEZI</name>
<dbReference type="EMBL" id="MU842911">
    <property type="protein sequence ID" value="KAK2026620.1"/>
    <property type="molecule type" value="Genomic_DNA"/>
</dbReference>
<gene>
    <name evidence="1" type="ORF">LX32DRAFT_695507</name>
</gene>
<keyword evidence="2" id="KW-1185">Reference proteome</keyword>
<reference evidence="1" key="1">
    <citation type="submission" date="2021-06" db="EMBL/GenBank/DDBJ databases">
        <title>Comparative genomics, transcriptomics and evolutionary studies reveal genomic signatures of adaptation to plant cell wall in hemibiotrophic fungi.</title>
        <authorList>
            <consortium name="DOE Joint Genome Institute"/>
            <person name="Baroncelli R."/>
            <person name="Diaz J.F."/>
            <person name="Benocci T."/>
            <person name="Peng M."/>
            <person name="Battaglia E."/>
            <person name="Haridas S."/>
            <person name="Andreopoulos W."/>
            <person name="Labutti K."/>
            <person name="Pangilinan J."/>
            <person name="Floch G.L."/>
            <person name="Makela M.R."/>
            <person name="Henrissat B."/>
            <person name="Grigoriev I.V."/>
            <person name="Crouch J.A."/>
            <person name="De Vries R.P."/>
            <person name="Sukno S.A."/>
            <person name="Thon M.R."/>
        </authorList>
    </citation>
    <scope>NUCLEOTIDE SEQUENCE</scope>
    <source>
        <strain evidence="1">MAFF235873</strain>
    </source>
</reference>
<evidence type="ECO:0000313" key="1">
    <source>
        <dbReference type="EMBL" id="KAK2026620.1"/>
    </source>
</evidence>
<dbReference type="PANTHER" id="PTHR42791:SF1">
    <property type="entry name" value="N-ACETYLTRANSFERASE DOMAIN-CONTAINING PROTEIN"/>
    <property type="match status" value="1"/>
</dbReference>
<evidence type="ECO:0000313" key="2">
    <source>
        <dbReference type="Proteomes" id="UP001232148"/>
    </source>
</evidence>
<proteinExistence type="predicted"/>
<protein>
    <recommendedName>
        <fullName evidence="3">N-acetyltransferase domain-containing protein</fullName>
    </recommendedName>
</protein>
<dbReference type="AlphaFoldDB" id="A0AAD9HD17"/>
<organism evidence="1 2">
    <name type="scientific">Colletotrichum zoysiae</name>
    <dbReference type="NCBI Taxonomy" id="1216348"/>
    <lineage>
        <taxon>Eukaryota</taxon>
        <taxon>Fungi</taxon>
        <taxon>Dikarya</taxon>
        <taxon>Ascomycota</taxon>
        <taxon>Pezizomycotina</taxon>
        <taxon>Sordariomycetes</taxon>
        <taxon>Hypocreomycetidae</taxon>
        <taxon>Glomerellales</taxon>
        <taxon>Glomerellaceae</taxon>
        <taxon>Colletotrichum</taxon>
        <taxon>Colletotrichum graminicola species complex</taxon>
    </lineage>
</organism>
<accession>A0AAD9HD17</accession>
<evidence type="ECO:0008006" key="3">
    <source>
        <dbReference type="Google" id="ProtNLM"/>
    </source>
</evidence>
<sequence length="84" mass="9430">ADAENRAVYLESSSLANNAYYRKFGFEYKREIRLTRGDAPVSLFIMVREPCPRGRAAGGHTYSAVVSSNIKMQINAVMKETVRV</sequence>
<comment type="caution">
    <text evidence="1">The sequence shown here is derived from an EMBL/GenBank/DDBJ whole genome shotgun (WGS) entry which is preliminary data.</text>
</comment>